<evidence type="ECO:0000313" key="2">
    <source>
        <dbReference type="Proteomes" id="UP000009340"/>
    </source>
</evidence>
<protein>
    <submittedName>
        <fullName evidence="1">Uncharacterized protein</fullName>
    </submittedName>
</protein>
<reference evidence="1" key="1">
    <citation type="submission" date="2012-07" db="EMBL/GenBank/DDBJ databases">
        <authorList>
            <person name="Cummings C."/>
        </authorList>
    </citation>
    <scope>NUCLEOTIDE SEQUENCE</scope>
    <source>
        <strain evidence="1">1330</strain>
    </source>
</reference>
<evidence type="ECO:0000313" key="1">
    <source>
        <dbReference type="EMBL" id="CCJ73028.1"/>
    </source>
</evidence>
<dbReference type="Proteomes" id="UP000009340">
    <property type="component" value="Unassembled WGS sequence"/>
</dbReference>
<organism evidence="1 2">
    <name type="scientific">Cronobacter condimenti 1330</name>
    <dbReference type="NCBI Taxonomy" id="1073999"/>
    <lineage>
        <taxon>Bacteria</taxon>
        <taxon>Pseudomonadati</taxon>
        <taxon>Pseudomonadota</taxon>
        <taxon>Gammaproteobacteria</taxon>
        <taxon>Enterobacterales</taxon>
        <taxon>Enterobacteriaceae</taxon>
        <taxon>Cronobacter</taxon>
    </lineage>
</organism>
<proteinExistence type="predicted"/>
<sequence length="55" mass="5886">MGILLQGISYGSHQRALIVSGSHPGRALISSIDHPRLISATAKIFSARFPEPACR</sequence>
<name>K8A0W6_9ENTR</name>
<accession>K8A0W6</accession>
<dbReference type="AlphaFoldDB" id="K8A0W6"/>
<dbReference type="EMBL" id="CAKW01000085">
    <property type="protein sequence ID" value="CCJ73028.1"/>
    <property type="molecule type" value="Genomic_DNA"/>
</dbReference>
<comment type="caution">
    <text evidence="1">The sequence shown here is derived from an EMBL/GenBank/DDBJ whole genome shotgun (WGS) entry which is preliminary data.</text>
</comment>
<gene>
    <name evidence="1" type="ORF">BN137_2399</name>
</gene>